<sequence length="114" mass="11573">MMRSRTAAPVLTLALVAASLTCTTEARAAALPSDDASARTAAAEFTVLPRSVRRPITALVVSLAAMTVGLWAVASDPGGALFWVAHIGLVVATGAAGISTTASIRLSLRARRGT</sequence>
<organism evidence="3 4">
    <name type="scientific">Frondihabitans peucedani</name>
    <dbReference type="NCBI Taxonomy" id="598626"/>
    <lineage>
        <taxon>Bacteria</taxon>
        <taxon>Bacillati</taxon>
        <taxon>Actinomycetota</taxon>
        <taxon>Actinomycetes</taxon>
        <taxon>Micrococcales</taxon>
        <taxon>Microbacteriaceae</taxon>
        <taxon>Frondihabitans</taxon>
    </lineage>
</organism>
<feature type="signal peptide" evidence="2">
    <location>
        <begin position="1"/>
        <end position="28"/>
    </location>
</feature>
<feature type="transmembrane region" description="Helical" evidence="1">
    <location>
        <begin position="52"/>
        <end position="73"/>
    </location>
</feature>
<evidence type="ECO:0000313" key="4">
    <source>
        <dbReference type="Proteomes" id="UP001501594"/>
    </source>
</evidence>
<reference evidence="4" key="1">
    <citation type="journal article" date="2019" name="Int. J. Syst. Evol. Microbiol.">
        <title>The Global Catalogue of Microorganisms (GCM) 10K type strain sequencing project: providing services to taxonomists for standard genome sequencing and annotation.</title>
        <authorList>
            <consortium name="The Broad Institute Genomics Platform"/>
            <consortium name="The Broad Institute Genome Sequencing Center for Infectious Disease"/>
            <person name="Wu L."/>
            <person name="Ma J."/>
        </authorList>
    </citation>
    <scope>NUCLEOTIDE SEQUENCE [LARGE SCALE GENOMIC DNA]</scope>
    <source>
        <strain evidence="4">JCM 17442</strain>
    </source>
</reference>
<gene>
    <name evidence="3" type="ORF">GCM10022256_13590</name>
</gene>
<keyword evidence="4" id="KW-1185">Reference proteome</keyword>
<accession>A0ABP8E0L9</accession>
<keyword evidence="1" id="KW-0812">Transmembrane</keyword>
<evidence type="ECO:0000256" key="1">
    <source>
        <dbReference type="SAM" id="Phobius"/>
    </source>
</evidence>
<protein>
    <submittedName>
        <fullName evidence="3">Uncharacterized protein</fullName>
    </submittedName>
</protein>
<keyword evidence="2" id="KW-0732">Signal</keyword>
<proteinExistence type="predicted"/>
<evidence type="ECO:0000313" key="3">
    <source>
        <dbReference type="EMBL" id="GAA4265747.1"/>
    </source>
</evidence>
<comment type="caution">
    <text evidence="3">The sequence shown here is derived from an EMBL/GenBank/DDBJ whole genome shotgun (WGS) entry which is preliminary data.</text>
</comment>
<evidence type="ECO:0000256" key="2">
    <source>
        <dbReference type="SAM" id="SignalP"/>
    </source>
</evidence>
<dbReference type="Proteomes" id="UP001501594">
    <property type="component" value="Unassembled WGS sequence"/>
</dbReference>
<feature type="chain" id="PRO_5046734537" evidence="2">
    <location>
        <begin position="29"/>
        <end position="114"/>
    </location>
</feature>
<dbReference type="EMBL" id="BAABAU010000001">
    <property type="protein sequence ID" value="GAA4265747.1"/>
    <property type="molecule type" value="Genomic_DNA"/>
</dbReference>
<feature type="transmembrane region" description="Helical" evidence="1">
    <location>
        <begin position="80"/>
        <end position="104"/>
    </location>
</feature>
<name>A0ABP8E0L9_9MICO</name>
<keyword evidence="1" id="KW-1133">Transmembrane helix</keyword>
<keyword evidence="1" id="KW-0472">Membrane</keyword>